<dbReference type="SUPFAM" id="SSF56059">
    <property type="entry name" value="Glutathione synthetase ATP-binding domain-like"/>
    <property type="match status" value="1"/>
</dbReference>
<keyword evidence="7" id="KW-0175">Coiled coil</keyword>
<feature type="region of interest" description="Disordered" evidence="8">
    <location>
        <begin position="691"/>
        <end position="792"/>
    </location>
</feature>
<evidence type="ECO:0000256" key="8">
    <source>
        <dbReference type="SAM" id="MobiDB-lite"/>
    </source>
</evidence>
<evidence type="ECO:0000256" key="3">
    <source>
        <dbReference type="ARBA" id="ARBA00022598"/>
    </source>
</evidence>
<dbReference type="PROSITE" id="PS51221">
    <property type="entry name" value="TTL"/>
    <property type="match status" value="1"/>
</dbReference>
<organism evidence="9">
    <name type="scientific">Cuerna arida</name>
    <dbReference type="NCBI Taxonomy" id="1464854"/>
    <lineage>
        <taxon>Eukaryota</taxon>
        <taxon>Metazoa</taxon>
        <taxon>Ecdysozoa</taxon>
        <taxon>Arthropoda</taxon>
        <taxon>Hexapoda</taxon>
        <taxon>Insecta</taxon>
        <taxon>Pterygota</taxon>
        <taxon>Neoptera</taxon>
        <taxon>Paraneoptera</taxon>
        <taxon>Hemiptera</taxon>
        <taxon>Auchenorrhyncha</taxon>
        <taxon>Membracoidea</taxon>
        <taxon>Cicadellidae</taxon>
        <taxon>Cicadellinae</taxon>
        <taxon>Proconiini</taxon>
        <taxon>Cuerna</taxon>
    </lineage>
</organism>
<comment type="subcellular location">
    <subcellularLocation>
        <location evidence="1">Cytoplasm</location>
        <location evidence="1">Cytoskeleton</location>
    </subcellularLocation>
</comment>
<accession>A0A1B6H008</accession>
<dbReference type="EMBL" id="GECZ01001763">
    <property type="protein sequence ID" value="JAS68006.1"/>
    <property type="molecule type" value="Transcribed_RNA"/>
</dbReference>
<evidence type="ECO:0000256" key="4">
    <source>
        <dbReference type="ARBA" id="ARBA00022741"/>
    </source>
</evidence>
<feature type="compositionally biased region" description="Basic and acidic residues" evidence="8">
    <location>
        <begin position="747"/>
        <end position="761"/>
    </location>
</feature>
<dbReference type="GO" id="GO:0015630">
    <property type="term" value="C:microtubule cytoskeleton"/>
    <property type="evidence" value="ECO:0007669"/>
    <property type="project" value="TreeGrafter"/>
</dbReference>
<feature type="compositionally biased region" description="Basic and acidic residues" evidence="8">
    <location>
        <begin position="75"/>
        <end position="90"/>
    </location>
</feature>
<evidence type="ECO:0000256" key="6">
    <source>
        <dbReference type="ARBA" id="ARBA00023212"/>
    </source>
</evidence>
<dbReference type="GO" id="GO:0003341">
    <property type="term" value="P:cilium movement"/>
    <property type="evidence" value="ECO:0007669"/>
    <property type="project" value="TreeGrafter"/>
</dbReference>
<evidence type="ECO:0008006" key="10">
    <source>
        <dbReference type="Google" id="ProtNLM"/>
    </source>
</evidence>
<keyword evidence="5" id="KW-0067">ATP-binding</keyword>
<dbReference type="Pfam" id="PF03133">
    <property type="entry name" value="TTL"/>
    <property type="match status" value="1"/>
</dbReference>
<keyword evidence="3" id="KW-0436">Ligase</keyword>
<feature type="region of interest" description="Disordered" evidence="8">
    <location>
        <begin position="146"/>
        <end position="176"/>
    </location>
</feature>
<feature type="compositionally biased region" description="Basic and acidic residues" evidence="8">
    <location>
        <begin position="775"/>
        <end position="784"/>
    </location>
</feature>
<reference evidence="9" key="1">
    <citation type="submission" date="2015-11" db="EMBL/GenBank/DDBJ databases">
        <title>De novo transcriptome assembly of four potential Pierce s Disease insect vectors from Arizona vineyards.</title>
        <authorList>
            <person name="Tassone E.E."/>
        </authorList>
    </citation>
    <scope>NUCLEOTIDE SEQUENCE</scope>
</reference>
<feature type="compositionally biased region" description="Acidic residues" evidence="8">
    <location>
        <begin position="714"/>
        <end position="724"/>
    </location>
</feature>
<keyword evidence="2" id="KW-0963">Cytoplasm</keyword>
<evidence type="ECO:0000313" key="9">
    <source>
        <dbReference type="EMBL" id="JAS68006.1"/>
    </source>
</evidence>
<dbReference type="AlphaFoldDB" id="A0A1B6H008"/>
<evidence type="ECO:0000256" key="7">
    <source>
        <dbReference type="SAM" id="Coils"/>
    </source>
</evidence>
<dbReference type="Gene3D" id="3.30.470.20">
    <property type="entry name" value="ATP-grasp fold, B domain"/>
    <property type="match status" value="1"/>
</dbReference>
<dbReference type="GO" id="GO:0005524">
    <property type="term" value="F:ATP binding"/>
    <property type="evidence" value="ECO:0007669"/>
    <property type="project" value="UniProtKB-KW"/>
</dbReference>
<feature type="compositionally biased region" description="Low complexity" evidence="8">
    <location>
        <begin position="702"/>
        <end position="713"/>
    </location>
</feature>
<dbReference type="FunFam" id="3.30.470.20:FF:000032">
    <property type="entry name" value="tubulin monoglycylase TTLL3 isoform X2"/>
    <property type="match status" value="1"/>
</dbReference>
<dbReference type="GO" id="GO:0005930">
    <property type="term" value="C:axoneme"/>
    <property type="evidence" value="ECO:0007669"/>
    <property type="project" value="TreeGrafter"/>
</dbReference>
<protein>
    <recommendedName>
        <fullName evidence="10">Tubulin glycylase 3A-like</fullName>
    </recommendedName>
</protein>
<feature type="region of interest" description="Disordered" evidence="8">
    <location>
        <begin position="1"/>
        <end position="93"/>
    </location>
</feature>
<feature type="compositionally biased region" description="Low complexity" evidence="8">
    <location>
        <begin position="921"/>
        <end position="932"/>
    </location>
</feature>
<evidence type="ECO:0000256" key="2">
    <source>
        <dbReference type="ARBA" id="ARBA00022490"/>
    </source>
</evidence>
<keyword evidence="4" id="KW-0547">Nucleotide-binding</keyword>
<feature type="compositionally biased region" description="Polar residues" evidence="8">
    <location>
        <begin position="736"/>
        <end position="745"/>
    </location>
</feature>
<gene>
    <name evidence="9" type="ORF">g.35692</name>
</gene>
<dbReference type="InterPro" id="IPR051437">
    <property type="entry name" value="TTLL_monoglycylase"/>
</dbReference>
<feature type="region of interest" description="Disordered" evidence="8">
    <location>
        <begin position="912"/>
        <end position="934"/>
    </location>
</feature>
<dbReference type="PANTHER" id="PTHR45870">
    <property type="entry name" value="TUBULIN MONOGLYCYLASE TTLL3"/>
    <property type="match status" value="1"/>
</dbReference>
<dbReference type="InterPro" id="IPR004344">
    <property type="entry name" value="TTL/TTLL_fam"/>
</dbReference>
<feature type="coiled-coil region" evidence="7">
    <location>
        <begin position="834"/>
        <end position="861"/>
    </location>
</feature>
<dbReference type="GO" id="GO:0060271">
    <property type="term" value="P:cilium assembly"/>
    <property type="evidence" value="ECO:0007669"/>
    <property type="project" value="TreeGrafter"/>
</dbReference>
<keyword evidence="6" id="KW-0206">Cytoskeleton</keyword>
<evidence type="ECO:0000256" key="1">
    <source>
        <dbReference type="ARBA" id="ARBA00004245"/>
    </source>
</evidence>
<sequence>MEDPGPESSGLSEPCEPSGSTESTVSPEHDSTSEVDEDCCSPKRTPSSEVPTDVLDTPGGGAEAPVVPLLENGGGDDKQRKRRRSAESRASRCSVNSTKLKSLKLLVDKAVEHHKTFTILGKFPSIRDALRARGWVQNFDALSQQRPPPPYYYRPGVGKDEEGSGPPMTPNSDESVDRDSQLISRLLRDSPVNFIWVMGDYIDWKYLSKSTIVSRFPRVYFTTKVGLCNYLQQTHWFCEAGVSNTLFPRCYNIANEDDLNAFIVDFRLTACLSLLHLLVDAMDHDLPDIFHEDGKVPLCAVEFAARRCTEFVGVREHEDIDVKEAEHVWDHQWDQFLTWYYQLAHEHANFLPATDTQRKAIYLCCKMTIESMRPHWPQMQLDGTSNLWIVKPGAKSRGRGIQVMRKLEDIVSRIGTLHSKDPRYVIQKYIERPLLIYNTKFDIRQWFLVTSAYPLTIWMYKESYLRFCSQLFSLSNMHESVHLSNNAVQCKYKNAKRDQALPDENMWDCYTFQTYLRAIGQADLWETVIYPGMRESITGTLLAAQEHMEHRKNCFELYGADFMLTDDMVPWLIEINSSPCMSPTTSVTARMCSQCLEDVIKVVIDRRHNKHADTGMFEMVYKQHISPPQPYMGMNLTVRGTKIQRSPKTKRKRKPSLDTDLQLSINCTNSIKSFIQDLSAKLTEQPEVTQLPVPLDSGNSALPTTPSSHSLLSSDEESTDSEESFEVKVSDKPVTVQDTSTQTIDMASDKEVQKTKQDSQSHKSGSKSKVTGESQEDKSSESKEVKKKSHHATCCKPVENLTPKLFRAGTRYNKSNHLRLWKRSTEAAQTNVLLNDWKQRIDKTRANCEEMLTNLKVLRDTDVNNRVKRGINWKVENGTVEEIVKKLAHPQKKEFLERLPIVRDSVQRKSLCDKDTHGVSKSRSSSTSPFASRHVLPQIKDRTRSFSTVENNNLFAVGLSLQCQKSNYTPREKLMMPMGSEHCLGMSLGSLSNALASS</sequence>
<dbReference type="GO" id="GO:0070736">
    <property type="term" value="F:protein-glycine ligase activity, initiating"/>
    <property type="evidence" value="ECO:0007669"/>
    <property type="project" value="TreeGrafter"/>
</dbReference>
<dbReference type="PANTHER" id="PTHR45870:SF2">
    <property type="entry name" value="TUBULIN MONOGLYCYLASE TTLL3"/>
    <property type="match status" value="1"/>
</dbReference>
<proteinExistence type="predicted"/>
<name>A0A1B6H008_9HEMI</name>
<evidence type="ECO:0000256" key="5">
    <source>
        <dbReference type="ARBA" id="ARBA00022840"/>
    </source>
</evidence>